<sequence length="424" mass="45776">MPRHSSLLITIMKTLQITSILAVAYAGLTAAYPNILAELESQKKASSLKKRVLFDPVAQKIDVSGSHAFTAPGNGDQRGPCPGLNALANHNYLPHNGVGTIDQFIAATTKVFGMGADLALILAVYGAAIDGNLVSWSIGGPTPNVPSINLLGQPQGISGSHNKYENDGSPTRGDLYIDGQDYMLKMENFQALYDAGKAADNYDLQLLTDRRAARFKQNIETNPYFFNAPFSGIIAQPAAWSFVYRFMGNKSAEYPSGKLNGEVLKSFYAITGDDGNFKYTPGNERIPENWYTRNVLDPYDVLALQLDTDAQLLQHLEFGSIGGNTGTPNSFVGVDPEILTDGVFNAATLTQGNNLMCYGLQLAVQELPDLLSGLVTDLASAVNKVSSAFGNATQKLGCPELTKINKDQFNQYPGYTKLKSDGTY</sequence>
<dbReference type="Proteomes" id="UP000304928">
    <property type="component" value="Unassembled WGS sequence"/>
</dbReference>
<dbReference type="GO" id="GO:0004601">
    <property type="term" value="F:peroxidase activity"/>
    <property type="evidence" value="ECO:0007669"/>
    <property type="project" value="UniProtKB-KW"/>
</dbReference>
<evidence type="ECO:0000256" key="1">
    <source>
        <dbReference type="ARBA" id="ARBA00001970"/>
    </source>
</evidence>
<dbReference type="EMBL" id="QZBZ01000079">
    <property type="protein sequence ID" value="TIA37616.1"/>
    <property type="molecule type" value="Genomic_DNA"/>
</dbReference>
<evidence type="ECO:0000313" key="12">
    <source>
        <dbReference type="Proteomes" id="UP000308724"/>
    </source>
</evidence>
<dbReference type="GO" id="GO:0046872">
    <property type="term" value="F:metal ion binding"/>
    <property type="evidence" value="ECO:0007669"/>
    <property type="project" value="UniProtKB-KW"/>
</dbReference>
<evidence type="ECO:0000313" key="10">
    <source>
        <dbReference type="EMBL" id="TIA37616.1"/>
    </source>
</evidence>
<keyword evidence="5" id="KW-0560">Oxidoreductase</keyword>
<dbReference type="InterPro" id="IPR036851">
    <property type="entry name" value="Chloroperoxidase-like_sf"/>
</dbReference>
<keyword evidence="6" id="KW-0408">Iron</keyword>
<proteinExistence type="inferred from homology"/>
<dbReference type="Proteomes" id="UP000308724">
    <property type="component" value="Unassembled WGS sequence"/>
</dbReference>
<dbReference type="PANTHER" id="PTHR33577">
    <property type="entry name" value="STERIGMATOCYSTIN BIOSYNTHESIS PEROXIDASE STCC-RELATED"/>
    <property type="match status" value="1"/>
</dbReference>
<evidence type="ECO:0000256" key="7">
    <source>
        <dbReference type="ARBA" id="ARBA00025795"/>
    </source>
</evidence>
<evidence type="ECO:0000256" key="5">
    <source>
        <dbReference type="ARBA" id="ARBA00023002"/>
    </source>
</evidence>
<comment type="similarity">
    <text evidence="7">Belongs to the chloroperoxidase family.</text>
</comment>
<feature type="domain" description="Heme haloperoxidase family profile" evidence="8">
    <location>
        <begin position="65"/>
        <end position="306"/>
    </location>
</feature>
<dbReference type="Gene3D" id="1.10.489.10">
    <property type="entry name" value="Chloroperoxidase-like"/>
    <property type="match status" value="1"/>
</dbReference>
<evidence type="ECO:0000259" key="8">
    <source>
        <dbReference type="PROSITE" id="PS51405"/>
    </source>
</evidence>
<evidence type="ECO:0000256" key="4">
    <source>
        <dbReference type="ARBA" id="ARBA00022723"/>
    </source>
</evidence>
<dbReference type="PROSITE" id="PS51405">
    <property type="entry name" value="HEME_HALOPEROXIDASE"/>
    <property type="match status" value="1"/>
</dbReference>
<dbReference type="Pfam" id="PF01328">
    <property type="entry name" value="Peroxidase_2"/>
    <property type="match status" value="1"/>
</dbReference>
<keyword evidence="2 9" id="KW-0575">Peroxidase</keyword>
<evidence type="ECO:0000256" key="3">
    <source>
        <dbReference type="ARBA" id="ARBA00022617"/>
    </source>
</evidence>
<evidence type="ECO:0000256" key="2">
    <source>
        <dbReference type="ARBA" id="ARBA00022559"/>
    </source>
</evidence>
<dbReference type="AlphaFoldDB" id="A0A4V6TAW1"/>
<reference evidence="11 12" key="1">
    <citation type="submission" date="2018-10" db="EMBL/GenBank/DDBJ databases">
        <title>Fifty Aureobasidium pullulans genomes reveal a recombining polyextremotolerant generalist.</title>
        <authorList>
            <person name="Gostincar C."/>
            <person name="Turk M."/>
            <person name="Zajc J."/>
            <person name="Gunde-Cimerman N."/>
        </authorList>
    </citation>
    <scope>NUCLEOTIDE SEQUENCE [LARGE SCALE GENOMIC DNA]</scope>
    <source>
        <strain evidence="9 11">EXF-10507</strain>
        <strain evidence="10 12">EXF-1645</strain>
    </source>
</reference>
<dbReference type="SUPFAM" id="SSF47571">
    <property type="entry name" value="Cloroperoxidase"/>
    <property type="match status" value="1"/>
</dbReference>
<dbReference type="InterPro" id="IPR000028">
    <property type="entry name" value="Chloroperoxidase"/>
</dbReference>
<dbReference type="EMBL" id="QZAR01000135">
    <property type="protein sequence ID" value="THW87007.1"/>
    <property type="molecule type" value="Genomic_DNA"/>
</dbReference>
<comment type="cofactor">
    <cofactor evidence="1">
        <name>heme b</name>
        <dbReference type="ChEBI" id="CHEBI:60344"/>
    </cofactor>
</comment>
<protein>
    <submittedName>
        <fullName evidence="9">Cloroperoxidase</fullName>
    </submittedName>
</protein>
<evidence type="ECO:0000256" key="6">
    <source>
        <dbReference type="ARBA" id="ARBA00023004"/>
    </source>
</evidence>
<keyword evidence="4" id="KW-0479">Metal-binding</keyword>
<keyword evidence="3" id="KW-0349">Heme</keyword>
<gene>
    <name evidence="10" type="ORF">D6C78_04610</name>
    <name evidence="9" type="ORF">D6D15_06965</name>
</gene>
<organism evidence="9 11">
    <name type="scientific">Aureobasidium pullulans</name>
    <name type="common">Black yeast</name>
    <name type="synonym">Pullularia pullulans</name>
    <dbReference type="NCBI Taxonomy" id="5580"/>
    <lineage>
        <taxon>Eukaryota</taxon>
        <taxon>Fungi</taxon>
        <taxon>Dikarya</taxon>
        <taxon>Ascomycota</taxon>
        <taxon>Pezizomycotina</taxon>
        <taxon>Dothideomycetes</taxon>
        <taxon>Dothideomycetidae</taxon>
        <taxon>Dothideales</taxon>
        <taxon>Saccotheciaceae</taxon>
        <taxon>Aureobasidium</taxon>
    </lineage>
</organism>
<evidence type="ECO:0000313" key="11">
    <source>
        <dbReference type="Proteomes" id="UP000304928"/>
    </source>
</evidence>
<name>A0A4V6TAW1_AURPU</name>
<accession>A0A4V6TAW1</accession>
<dbReference type="PANTHER" id="PTHR33577:SF1">
    <property type="entry name" value="HEME HALOPEROXIDASE FAMILY PROFILE DOMAIN-CONTAINING PROTEIN"/>
    <property type="match status" value="1"/>
</dbReference>
<comment type="caution">
    <text evidence="9">The sequence shown here is derived from an EMBL/GenBank/DDBJ whole genome shotgun (WGS) entry which is preliminary data.</text>
</comment>
<evidence type="ECO:0000313" key="9">
    <source>
        <dbReference type="EMBL" id="THW87007.1"/>
    </source>
</evidence>